<proteinExistence type="predicted"/>
<organism evidence="2 3">
    <name type="scientific">Rhodofomes roseus</name>
    <dbReference type="NCBI Taxonomy" id="34475"/>
    <lineage>
        <taxon>Eukaryota</taxon>
        <taxon>Fungi</taxon>
        <taxon>Dikarya</taxon>
        <taxon>Basidiomycota</taxon>
        <taxon>Agaricomycotina</taxon>
        <taxon>Agaricomycetes</taxon>
        <taxon>Polyporales</taxon>
        <taxon>Rhodofomes</taxon>
    </lineage>
</organism>
<dbReference type="GO" id="GO:0006261">
    <property type="term" value="P:DNA-templated DNA replication"/>
    <property type="evidence" value="ECO:0007669"/>
    <property type="project" value="TreeGrafter"/>
</dbReference>
<dbReference type="PANTHER" id="PTHR14303:SF0">
    <property type="entry name" value="DNA POLYMERASE DELTA SUBUNIT 4"/>
    <property type="match status" value="1"/>
</dbReference>
<dbReference type="Proteomes" id="UP000298390">
    <property type="component" value="Unassembled WGS sequence"/>
</dbReference>
<dbReference type="GO" id="GO:0043625">
    <property type="term" value="C:delta DNA polymerase complex"/>
    <property type="evidence" value="ECO:0007669"/>
    <property type="project" value="TreeGrafter"/>
</dbReference>
<dbReference type="InterPro" id="IPR007218">
    <property type="entry name" value="DNA_pol_delta_4"/>
</dbReference>
<sequence>MPTKRSTPMKQGTLAFTAGRRTATTGSKGKVSRPTTKRTLSSSAEPTIPDVIEIDGSDHDVLLDEIESDSDFETTRQGKRKSAPAGESISEPEEAEPAPKRRKLRGAAAGKKGVFGSRDGTENIEKTEAGVLPVKAKARSAKARTSIEGSGQLARITKKGELDDLPKDGRWTKHYGAVREKMGNLEPVHGEGRSPVDHILRVFDMSYEYGPCIGVTRLERWNRAEALGLNPPPEVKEILLTKAGSEDTRFTECVFHGEV</sequence>
<dbReference type="EMBL" id="SEKV01000022">
    <property type="protein sequence ID" value="TFY68842.1"/>
    <property type="molecule type" value="Genomic_DNA"/>
</dbReference>
<gene>
    <name evidence="2" type="ORF">EVJ58_g765</name>
</gene>
<protein>
    <recommendedName>
        <fullName evidence="4">DNA polymerase delta subunit 4</fullName>
    </recommendedName>
</protein>
<evidence type="ECO:0008006" key="4">
    <source>
        <dbReference type="Google" id="ProtNLM"/>
    </source>
</evidence>
<feature type="compositionally biased region" description="Low complexity" evidence="1">
    <location>
        <begin position="12"/>
        <end position="26"/>
    </location>
</feature>
<evidence type="ECO:0000256" key="1">
    <source>
        <dbReference type="SAM" id="MobiDB-lite"/>
    </source>
</evidence>
<reference evidence="2 3" key="1">
    <citation type="submission" date="2019-01" db="EMBL/GenBank/DDBJ databases">
        <title>Genome sequencing of the rare red list fungi Fomitopsis rosea.</title>
        <authorList>
            <person name="Buettner E."/>
            <person name="Kellner H."/>
        </authorList>
    </citation>
    <scope>NUCLEOTIDE SEQUENCE [LARGE SCALE GENOMIC DNA]</scope>
    <source>
        <strain evidence="2 3">DSM 105464</strain>
    </source>
</reference>
<feature type="compositionally biased region" description="Acidic residues" evidence="1">
    <location>
        <begin position="63"/>
        <end position="72"/>
    </location>
</feature>
<evidence type="ECO:0000313" key="2">
    <source>
        <dbReference type="EMBL" id="TFY68842.1"/>
    </source>
</evidence>
<evidence type="ECO:0000313" key="3">
    <source>
        <dbReference type="Proteomes" id="UP000298390"/>
    </source>
</evidence>
<dbReference type="GO" id="GO:0000731">
    <property type="term" value="P:DNA synthesis involved in DNA repair"/>
    <property type="evidence" value="ECO:0007669"/>
    <property type="project" value="InterPro"/>
</dbReference>
<dbReference type="STRING" id="34475.A0A4Y9Z2U6"/>
<feature type="compositionally biased region" description="Polar residues" evidence="1">
    <location>
        <begin position="1"/>
        <end position="10"/>
    </location>
</feature>
<feature type="region of interest" description="Disordered" evidence="1">
    <location>
        <begin position="1"/>
        <end position="121"/>
    </location>
</feature>
<comment type="caution">
    <text evidence="2">The sequence shown here is derived from an EMBL/GenBank/DDBJ whole genome shotgun (WGS) entry which is preliminary data.</text>
</comment>
<dbReference type="Pfam" id="PF04081">
    <property type="entry name" value="DNA_pol_delta_4"/>
    <property type="match status" value="1"/>
</dbReference>
<dbReference type="PANTHER" id="PTHR14303">
    <property type="entry name" value="DNA POLYMERASE DELTA SUBUNIT 4"/>
    <property type="match status" value="1"/>
</dbReference>
<dbReference type="AlphaFoldDB" id="A0A4Y9Z2U6"/>
<name>A0A4Y9Z2U6_9APHY</name>
<feature type="compositionally biased region" description="Polar residues" evidence="1">
    <location>
        <begin position="33"/>
        <end position="45"/>
    </location>
</feature>
<dbReference type="GO" id="GO:0003887">
    <property type="term" value="F:DNA-directed DNA polymerase activity"/>
    <property type="evidence" value="ECO:0007669"/>
    <property type="project" value="TreeGrafter"/>
</dbReference>
<accession>A0A4Y9Z2U6</accession>